<dbReference type="SUPFAM" id="SSF53335">
    <property type="entry name" value="S-adenosyl-L-methionine-dependent methyltransferases"/>
    <property type="match status" value="1"/>
</dbReference>
<keyword evidence="2" id="KW-0808">Transferase</keyword>
<dbReference type="GO" id="GO:0008168">
    <property type="term" value="F:methyltransferase activity"/>
    <property type="evidence" value="ECO:0007669"/>
    <property type="project" value="UniProtKB-KW"/>
</dbReference>
<evidence type="ECO:0000313" key="2">
    <source>
        <dbReference type="EMBL" id="MFD1722053.1"/>
    </source>
</evidence>
<organism evidence="2 3">
    <name type="scientific">Amnibacterium endophyticum</name>
    <dbReference type="NCBI Taxonomy" id="2109337"/>
    <lineage>
        <taxon>Bacteria</taxon>
        <taxon>Bacillati</taxon>
        <taxon>Actinomycetota</taxon>
        <taxon>Actinomycetes</taxon>
        <taxon>Micrococcales</taxon>
        <taxon>Microbacteriaceae</taxon>
        <taxon>Amnibacterium</taxon>
    </lineage>
</organism>
<dbReference type="EMBL" id="JBHUEA010000016">
    <property type="protein sequence ID" value="MFD1722053.1"/>
    <property type="molecule type" value="Genomic_DNA"/>
</dbReference>
<evidence type="ECO:0000259" key="1">
    <source>
        <dbReference type="Pfam" id="PF13649"/>
    </source>
</evidence>
<keyword evidence="2" id="KW-0489">Methyltransferase</keyword>
<dbReference type="PANTHER" id="PTHR43591">
    <property type="entry name" value="METHYLTRANSFERASE"/>
    <property type="match status" value="1"/>
</dbReference>
<protein>
    <submittedName>
        <fullName evidence="2">Class I SAM-dependent methyltransferase</fullName>
        <ecNumber evidence="2">2.1.1.-</ecNumber>
    </submittedName>
</protein>
<proteinExistence type="predicted"/>
<dbReference type="PANTHER" id="PTHR43591:SF24">
    <property type="entry name" value="2-METHOXY-6-POLYPRENYL-1,4-BENZOQUINOL METHYLASE, MITOCHONDRIAL"/>
    <property type="match status" value="1"/>
</dbReference>
<name>A0ABW4LGZ5_9MICO</name>
<sequence length="209" mass="21796">MRIDPYGPAARWYDVASGERLVYRAGRLAGLRLLRPRRGDAVVDLGCGTGLNLPLLARAVGPEGLLVGLDRSPHMLAVAARRPGRGWPGVHLVEADATRPPLDRVAEVLRAAGRPAGADAVIATYSLSVTDDWRAAWAGATALLRPGGRAAVVDMRLPAGPARPFAALAMRLGGADPDAAPWRPLAEAADARRVVLRAGHVVAVAGTPA</sequence>
<dbReference type="EC" id="2.1.1.-" evidence="2"/>
<accession>A0ABW4LGZ5</accession>
<dbReference type="GO" id="GO:0032259">
    <property type="term" value="P:methylation"/>
    <property type="evidence" value="ECO:0007669"/>
    <property type="project" value="UniProtKB-KW"/>
</dbReference>
<gene>
    <name evidence="2" type="ORF">ACFSBI_10880</name>
</gene>
<dbReference type="CDD" id="cd02440">
    <property type="entry name" value="AdoMet_MTases"/>
    <property type="match status" value="1"/>
</dbReference>
<evidence type="ECO:0000313" key="3">
    <source>
        <dbReference type="Proteomes" id="UP001597347"/>
    </source>
</evidence>
<reference evidence="3" key="1">
    <citation type="journal article" date="2019" name="Int. J. Syst. Evol. Microbiol.">
        <title>The Global Catalogue of Microorganisms (GCM) 10K type strain sequencing project: providing services to taxonomists for standard genome sequencing and annotation.</title>
        <authorList>
            <consortium name="The Broad Institute Genomics Platform"/>
            <consortium name="The Broad Institute Genome Sequencing Center for Infectious Disease"/>
            <person name="Wu L."/>
            <person name="Ma J."/>
        </authorList>
    </citation>
    <scope>NUCLEOTIDE SEQUENCE [LARGE SCALE GENOMIC DNA]</scope>
    <source>
        <strain evidence="3">CGMCC 1.12471</strain>
    </source>
</reference>
<dbReference type="Pfam" id="PF13649">
    <property type="entry name" value="Methyltransf_25"/>
    <property type="match status" value="1"/>
</dbReference>
<feature type="domain" description="Methyltransferase" evidence="1">
    <location>
        <begin position="42"/>
        <end position="148"/>
    </location>
</feature>
<dbReference type="RefSeq" id="WP_377934830.1">
    <property type="nucleotide sequence ID" value="NZ_JBHUEA010000016.1"/>
</dbReference>
<comment type="caution">
    <text evidence="2">The sequence shown here is derived from an EMBL/GenBank/DDBJ whole genome shotgun (WGS) entry which is preliminary data.</text>
</comment>
<dbReference type="InterPro" id="IPR041698">
    <property type="entry name" value="Methyltransf_25"/>
</dbReference>
<dbReference type="Gene3D" id="3.40.50.150">
    <property type="entry name" value="Vaccinia Virus protein VP39"/>
    <property type="match status" value="1"/>
</dbReference>
<dbReference type="Proteomes" id="UP001597347">
    <property type="component" value="Unassembled WGS sequence"/>
</dbReference>
<keyword evidence="3" id="KW-1185">Reference proteome</keyword>
<dbReference type="InterPro" id="IPR029063">
    <property type="entry name" value="SAM-dependent_MTases_sf"/>
</dbReference>